<feature type="transmembrane region" description="Helical" evidence="7">
    <location>
        <begin position="357"/>
        <end position="379"/>
    </location>
</feature>
<evidence type="ECO:0000256" key="6">
    <source>
        <dbReference type="ARBA" id="ARBA00023136"/>
    </source>
</evidence>
<protein>
    <recommendedName>
        <fullName evidence="8">Major facilitator superfamily (MFS) profile domain-containing protein</fullName>
    </recommendedName>
</protein>
<dbReference type="PROSITE" id="PS00216">
    <property type="entry name" value="SUGAR_TRANSPORT_1"/>
    <property type="match status" value="1"/>
</dbReference>
<sequence>MVEGGVIHKAGKTKLFDCFHLSRSNPYIFAACIICWNWRATLWLCHRVISRALLYIRDEFQKVDRSTPLQEIIVSMAVAGVIVGSAIGGWMNDSWGRRISILIVDVLFAINAIVMGISSSPGFIILERVFVGLGVGMASMTVPLYISEASPVKIRGALVSLNGLLITGEQFITYLVNLAFAHKSRTLRWMLGVAGVPAVIQFILMMFLPESPRWLYRKHVFLTSFLFFQDRKEEAATILKKLYPPHEVEAEVEALRLSVEAKIVKEGSIGAGNIFTKIKNAWSNTVVHRGLTAGIGCQVAQQFVGINTVMYYSPTIVQLAGYASNSVALSLSLITSGLNAFGSIVSMLFVDRYGRRKLLLVSMVGIIICLFMLTVLALITPMHPMSKLGLHHAWLSLMIVASALILMTIGICRGMAAVANWVSNLIVSQTFLSLTEALGPGYTFMLFGFMSSGALVYMYMFVPETKGLAFEEVEKKLARTWKAWENHPDDEDSTFGKAVP</sequence>
<dbReference type="InterPro" id="IPR036259">
    <property type="entry name" value="MFS_trans_sf"/>
</dbReference>
<dbReference type="Gene3D" id="1.20.1250.20">
    <property type="entry name" value="MFS general substrate transporter like domains"/>
    <property type="match status" value="1"/>
</dbReference>
<feature type="transmembrane region" description="Helical" evidence="7">
    <location>
        <begin position="187"/>
        <end position="208"/>
    </location>
</feature>
<feature type="domain" description="Major facilitator superfamily (MFS) profile" evidence="8">
    <location>
        <begin position="1"/>
        <end position="466"/>
    </location>
</feature>
<feature type="transmembrane region" description="Helical" evidence="7">
    <location>
        <begin position="69"/>
        <end position="87"/>
    </location>
</feature>
<dbReference type="InterPro" id="IPR005829">
    <property type="entry name" value="Sugar_transporter_CS"/>
</dbReference>
<proteinExistence type="inferred from homology"/>
<comment type="subcellular location">
    <subcellularLocation>
        <location evidence="1">Membrane</location>
        <topology evidence="1">Multi-pass membrane protein</topology>
    </subcellularLocation>
</comment>
<evidence type="ECO:0000256" key="4">
    <source>
        <dbReference type="ARBA" id="ARBA00022692"/>
    </source>
</evidence>
<evidence type="ECO:0000259" key="8">
    <source>
        <dbReference type="PROSITE" id="PS50850"/>
    </source>
</evidence>
<dbReference type="PRINTS" id="PR00171">
    <property type="entry name" value="SUGRTRNSPORT"/>
</dbReference>
<evidence type="ECO:0000256" key="7">
    <source>
        <dbReference type="SAM" id="Phobius"/>
    </source>
</evidence>
<dbReference type="AlphaFoldDB" id="A0A7J7LVD3"/>
<evidence type="ECO:0000256" key="2">
    <source>
        <dbReference type="ARBA" id="ARBA00010992"/>
    </source>
</evidence>
<comment type="caution">
    <text evidence="9">The sequence shown here is derived from an EMBL/GenBank/DDBJ whole genome shotgun (WGS) entry which is preliminary data.</text>
</comment>
<dbReference type="Pfam" id="PF00083">
    <property type="entry name" value="Sugar_tr"/>
    <property type="match status" value="1"/>
</dbReference>
<dbReference type="InterPro" id="IPR020846">
    <property type="entry name" value="MFS_dom"/>
</dbReference>
<dbReference type="InterPro" id="IPR050814">
    <property type="entry name" value="Myo-inositol_Transporter"/>
</dbReference>
<comment type="similarity">
    <text evidence="2">Belongs to the major facilitator superfamily. Sugar transporter (TC 2.A.1.1) family.</text>
</comment>
<dbReference type="EMBL" id="JACGCM010001974">
    <property type="protein sequence ID" value="KAF6146518.1"/>
    <property type="molecule type" value="Genomic_DNA"/>
</dbReference>
<dbReference type="PANTHER" id="PTHR48020:SF24">
    <property type="entry name" value="INOSITOL TRANSPORTER 4"/>
    <property type="match status" value="1"/>
</dbReference>
<evidence type="ECO:0000256" key="1">
    <source>
        <dbReference type="ARBA" id="ARBA00004141"/>
    </source>
</evidence>
<evidence type="ECO:0000256" key="3">
    <source>
        <dbReference type="ARBA" id="ARBA00022448"/>
    </source>
</evidence>
<dbReference type="InterPro" id="IPR003663">
    <property type="entry name" value="Sugar/inositol_transpt"/>
</dbReference>
<name>A0A7J7LVD3_9MAGN</name>
<dbReference type="SUPFAM" id="SSF103473">
    <property type="entry name" value="MFS general substrate transporter"/>
    <property type="match status" value="1"/>
</dbReference>
<evidence type="ECO:0000256" key="5">
    <source>
        <dbReference type="ARBA" id="ARBA00022989"/>
    </source>
</evidence>
<dbReference type="PANTHER" id="PTHR48020">
    <property type="entry name" value="PROTON MYO-INOSITOL COTRANSPORTER"/>
    <property type="match status" value="1"/>
</dbReference>
<gene>
    <name evidence="9" type="ORF">GIB67_020302</name>
</gene>
<organism evidence="9 10">
    <name type="scientific">Kingdonia uniflora</name>
    <dbReference type="NCBI Taxonomy" id="39325"/>
    <lineage>
        <taxon>Eukaryota</taxon>
        <taxon>Viridiplantae</taxon>
        <taxon>Streptophyta</taxon>
        <taxon>Embryophyta</taxon>
        <taxon>Tracheophyta</taxon>
        <taxon>Spermatophyta</taxon>
        <taxon>Magnoliopsida</taxon>
        <taxon>Ranunculales</taxon>
        <taxon>Circaeasteraceae</taxon>
        <taxon>Kingdonia</taxon>
    </lineage>
</organism>
<dbReference type="PROSITE" id="PS50850">
    <property type="entry name" value="MFS"/>
    <property type="match status" value="1"/>
</dbReference>
<dbReference type="GO" id="GO:0016020">
    <property type="term" value="C:membrane"/>
    <property type="evidence" value="ECO:0007669"/>
    <property type="project" value="UniProtKB-SubCell"/>
</dbReference>
<keyword evidence="4 7" id="KW-0812">Transmembrane</keyword>
<keyword evidence="3" id="KW-0813">Transport</keyword>
<feature type="transmembrane region" description="Helical" evidence="7">
    <location>
        <begin position="99"/>
        <end position="117"/>
    </location>
</feature>
<dbReference type="InterPro" id="IPR005828">
    <property type="entry name" value="MFS_sugar_transport-like"/>
</dbReference>
<feature type="transmembrane region" description="Helical" evidence="7">
    <location>
        <begin position="391"/>
        <end position="411"/>
    </location>
</feature>
<feature type="transmembrane region" description="Helical" evidence="7">
    <location>
        <begin position="158"/>
        <end position="180"/>
    </location>
</feature>
<keyword evidence="6 7" id="KW-0472">Membrane</keyword>
<reference evidence="9 10" key="1">
    <citation type="journal article" date="2020" name="IScience">
        <title>Genome Sequencing of the Endangered Kingdonia uniflora (Circaeasteraceae, Ranunculales) Reveals Potential Mechanisms of Evolutionary Specialization.</title>
        <authorList>
            <person name="Sun Y."/>
            <person name="Deng T."/>
            <person name="Zhang A."/>
            <person name="Moore M.J."/>
            <person name="Landis J.B."/>
            <person name="Lin N."/>
            <person name="Zhang H."/>
            <person name="Zhang X."/>
            <person name="Huang J."/>
            <person name="Zhang X."/>
            <person name="Sun H."/>
            <person name="Wang H."/>
        </authorList>
    </citation>
    <scope>NUCLEOTIDE SEQUENCE [LARGE SCALE GENOMIC DNA]</scope>
    <source>
        <strain evidence="9">TB1705</strain>
        <tissue evidence="9">Leaf</tissue>
    </source>
</reference>
<keyword evidence="5 7" id="KW-1133">Transmembrane helix</keyword>
<feature type="transmembrane region" description="Helical" evidence="7">
    <location>
        <begin position="129"/>
        <end position="146"/>
    </location>
</feature>
<dbReference type="PROSITE" id="PS00217">
    <property type="entry name" value="SUGAR_TRANSPORT_2"/>
    <property type="match status" value="1"/>
</dbReference>
<feature type="transmembrane region" description="Helical" evidence="7">
    <location>
        <begin position="441"/>
        <end position="462"/>
    </location>
</feature>
<dbReference type="GO" id="GO:0005366">
    <property type="term" value="F:myo-inositol:proton symporter activity"/>
    <property type="evidence" value="ECO:0007669"/>
    <property type="project" value="TreeGrafter"/>
</dbReference>
<accession>A0A7J7LVD3</accession>
<dbReference type="Proteomes" id="UP000541444">
    <property type="component" value="Unassembled WGS sequence"/>
</dbReference>
<dbReference type="OrthoDB" id="6339427at2759"/>
<feature type="transmembrane region" description="Helical" evidence="7">
    <location>
        <begin position="327"/>
        <end position="350"/>
    </location>
</feature>
<keyword evidence="10" id="KW-1185">Reference proteome</keyword>
<evidence type="ECO:0000313" key="10">
    <source>
        <dbReference type="Proteomes" id="UP000541444"/>
    </source>
</evidence>
<evidence type="ECO:0000313" key="9">
    <source>
        <dbReference type="EMBL" id="KAF6146518.1"/>
    </source>
</evidence>